<comment type="caution">
    <text evidence="2">The sequence shown here is derived from an EMBL/GenBank/DDBJ whole genome shotgun (WGS) entry which is preliminary data.</text>
</comment>
<accession>A0A951IY28</accession>
<protein>
    <recommendedName>
        <fullName evidence="4">Secreted protein</fullName>
    </recommendedName>
</protein>
<dbReference type="EMBL" id="RPHB01000003">
    <property type="protein sequence ID" value="MBW3467633.1"/>
    <property type="molecule type" value="Genomic_DNA"/>
</dbReference>
<gene>
    <name evidence="2" type="ORF">EGN73_07365</name>
</gene>
<keyword evidence="3" id="KW-1185">Reference proteome</keyword>
<dbReference type="RefSeq" id="WP_219287897.1">
    <property type="nucleotide sequence ID" value="NZ_RPHB01000003.1"/>
</dbReference>
<dbReference type="Proteomes" id="UP000727490">
    <property type="component" value="Unassembled WGS sequence"/>
</dbReference>
<evidence type="ECO:0000256" key="1">
    <source>
        <dbReference type="SAM" id="SignalP"/>
    </source>
</evidence>
<feature type="signal peptide" evidence="1">
    <location>
        <begin position="1"/>
        <end position="24"/>
    </location>
</feature>
<reference evidence="2 3" key="1">
    <citation type="journal article" date="2020" name="Syst. Appl. Microbiol.">
        <title>Arthrospiribacter ruber gen. nov., sp. nov., a novel bacterium isolated from Arthrospira cultures.</title>
        <authorList>
            <person name="Waleron M."/>
            <person name="Misztak A."/>
            <person name="Waleron M.M."/>
            <person name="Furmaniak M."/>
            <person name="Mrozik A."/>
            <person name="Waleron K."/>
        </authorList>
    </citation>
    <scope>NUCLEOTIDE SEQUENCE [LARGE SCALE GENOMIC DNA]</scope>
    <source>
        <strain evidence="2 3">DPMB0001</strain>
    </source>
</reference>
<name>A0A951IY28_9BACT</name>
<proteinExistence type="predicted"/>
<organism evidence="2 3">
    <name type="scientific">Arthrospiribacter ruber</name>
    <dbReference type="NCBI Taxonomy" id="2487934"/>
    <lineage>
        <taxon>Bacteria</taxon>
        <taxon>Pseudomonadati</taxon>
        <taxon>Bacteroidota</taxon>
        <taxon>Cytophagia</taxon>
        <taxon>Cytophagales</taxon>
        <taxon>Cyclobacteriaceae</taxon>
        <taxon>Arthrospiribacter</taxon>
    </lineage>
</organism>
<evidence type="ECO:0000313" key="3">
    <source>
        <dbReference type="Proteomes" id="UP000727490"/>
    </source>
</evidence>
<dbReference type="AlphaFoldDB" id="A0A951IY28"/>
<evidence type="ECO:0000313" key="2">
    <source>
        <dbReference type="EMBL" id="MBW3467633.1"/>
    </source>
</evidence>
<sequence>MKRNYIVFTVTILALILQNGFAQSDPYEEINKRLETPVESKLLWPWEENDLKKGMKMSEMNATYRLAFNDQNKSELAIDFKNFEEMVSAIYFKDQVSGKILAETLEKSISDEFKPVFEQTDGEDIFFMFSNGDKEQEEVYFLASSKEKYELLYFKYKPKTKAKDRLQFQLENTLNK</sequence>
<keyword evidence="1" id="KW-0732">Signal</keyword>
<feature type="chain" id="PRO_5036876521" description="Secreted protein" evidence="1">
    <location>
        <begin position="25"/>
        <end position="176"/>
    </location>
</feature>
<evidence type="ECO:0008006" key="4">
    <source>
        <dbReference type="Google" id="ProtNLM"/>
    </source>
</evidence>